<reference evidence="1 2" key="1">
    <citation type="submission" date="2015-01" db="EMBL/GenBank/DDBJ databases">
        <authorList>
            <person name="Xiang T."/>
            <person name="Song Y."/>
            <person name="Huang L."/>
            <person name="Wang B."/>
            <person name="Wu P."/>
        </authorList>
    </citation>
    <scope>NUCLEOTIDE SEQUENCE [LARGE SCALE GENOMIC DNA]</scope>
    <source>
        <strain evidence="1 2">Cc12</strain>
    </source>
</reference>
<protein>
    <submittedName>
        <fullName evidence="1">Uncharacterized protein</fullName>
    </submittedName>
</protein>
<organism evidence="1 2">
    <name type="scientific">Capnocytophaga canimorsus</name>
    <dbReference type="NCBI Taxonomy" id="28188"/>
    <lineage>
        <taxon>Bacteria</taxon>
        <taxon>Pseudomonadati</taxon>
        <taxon>Bacteroidota</taxon>
        <taxon>Flavobacteriia</taxon>
        <taxon>Flavobacteriales</taxon>
        <taxon>Flavobacteriaceae</taxon>
        <taxon>Capnocytophaga</taxon>
    </lineage>
</organism>
<dbReference type="GeneID" id="69579424"/>
<dbReference type="Proteomes" id="UP000044026">
    <property type="component" value="Unassembled WGS sequence"/>
</dbReference>
<gene>
    <name evidence="1" type="ORF">CCAN12_610049</name>
</gene>
<dbReference type="EMBL" id="CDOE01000058">
    <property type="protein sequence ID" value="CEN35533.1"/>
    <property type="molecule type" value="Genomic_DNA"/>
</dbReference>
<evidence type="ECO:0000313" key="2">
    <source>
        <dbReference type="Proteomes" id="UP000044026"/>
    </source>
</evidence>
<sequence length="218" mass="25513">MASKIYFTNEEMLQNAKVLFETLENNSKIAEKLDDYGYSQSEIAKGKALYEKAQAQYGSNKKETEEERVAYLNFKQKMDETSKSYREHRNKAKLIFKNNEEAKVRLALKGSPSKSIVALLEEMTLFYKNLTEQETLRTPLERVKITQQIITEKQSEISQTKDLYAIYSQEKNESEQATKDKNKAFEALDKWTRELYSYAKYALSDEPQFLQMFGRAIR</sequence>
<name>A0A0B7HD71_9FLAO</name>
<dbReference type="RefSeq" id="WP_041999868.1">
    <property type="nucleotide sequence ID" value="NZ_CP022382.1"/>
</dbReference>
<proteinExistence type="predicted"/>
<dbReference type="AlphaFoldDB" id="A0A0B7HD71"/>
<evidence type="ECO:0000313" key="1">
    <source>
        <dbReference type="EMBL" id="CEN35533.1"/>
    </source>
</evidence>
<accession>A0A0B7HD71</accession>